<proteinExistence type="predicted"/>
<dbReference type="SUPFAM" id="SSF48403">
    <property type="entry name" value="Ankyrin repeat"/>
    <property type="match status" value="1"/>
</dbReference>
<evidence type="ECO:0000256" key="2">
    <source>
        <dbReference type="ARBA" id="ARBA00023043"/>
    </source>
</evidence>
<feature type="region of interest" description="Disordered" evidence="4">
    <location>
        <begin position="511"/>
        <end position="572"/>
    </location>
</feature>
<protein>
    <submittedName>
        <fullName evidence="5">Uncharacterized protein</fullName>
    </submittedName>
</protein>
<dbReference type="AlphaFoldDB" id="A0A3M6UAY6"/>
<feature type="compositionally biased region" description="Basic and acidic residues" evidence="4">
    <location>
        <begin position="513"/>
        <end position="531"/>
    </location>
</feature>
<evidence type="ECO:0000313" key="6">
    <source>
        <dbReference type="Proteomes" id="UP000275408"/>
    </source>
</evidence>
<dbReference type="PANTHER" id="PTHR24173:SF74">
    <property type="entry name" value="ANKYRIN REPEAT DOMAIN-CONTAINING PROTEIN 16"/>
    <property type="match status" value="1"/>
</dbReference>
<reference evidence="5 6" key="1">
    <citation type="journal article" date="2018" name="Sci. Rep.">
        <title>Comparative analysis of the Pocillopora damicornis genome highlights role of immune system in coral evolution.</title>
        <authorList>
            <person name="Cunning R."/>
            <person name="Bay R.A."/>
            <person name="Gillette P."/>
            <person name="Baker A.C."/>
            <person name="Traylor-Knowles N."/>
        </authorList>
    </citation>
    <scope>NUCLEOTIDE SEQUENCE [LARGE SCALE GENOMIC DNA]</scope>
    <source>
        <strain evidence="5">RSMAS</strain>
        <tissue evidence="5">Whole animal</tissue>
    </source>
</reference>
<keyword evidence="2 3" id="KW-0040">ANK repeat</keyword>
<dbReference type="PROSITE" id="PS50297">
    <property type="entry name" value="ANK_REP_REGION"/>
    <property type="match status" value="1"/>
</dbReference>
<dbReference type="InterPro" id="IPR036770">
    <property type="entry name" value="Ankyrin_rpt-contain_sf"/>
</dbReference>
<feature type="repeat" description="ANK" evidence="3">
    <location>
        <begin position="131"/>
        <end position="164"/>
    </location>
</feature>
<gene>
    <name evidence="5" type="ORF">pdam_00003155</name>
</gene>
<dbReference type="Pfam" id="PF12796">
    <property type="entry name" value="Ank_2"/>
    <property type="match status" value="2"/>
</dbReference>
<name>A0A3M6UAY6_POCDA</name>
<dbReference type="STRING" id="46731.A0A3M6UAY6"/>
<dbReference type="PANTHER" id="PTHR24173">
    <property type="entry name" value="ANKYRIN REPEAT CONTAINING"/>
    <property type="match status" value="1"/>
</dbReference>
<feature type="compositionally biased region" description="Polar residues" evidence="4">
    <location>
        <begin position="291"/>
        <end position="301"/>
    </location>
</feature>
<sequence length="572" mass="63608">MADTREVKHLQRLKALYTAGRFVPNALDQQGLCHIHHAAYRGYLVCTKWLIKRGSSLTARSAEGSVPAHYAAAGGHLECLKWIHRKASKSISLTDNSGVTPLYFAAQEGHLNCLAWLAKHSGTFHREMSVDGMTAVHAAALEGHLGCLVFLLSSTGCSALARDRTANTPLHYAAACGRRSCVEWLLGNISSVGNERNKLGSSPLHVAAQNGHLEVVKLLVRAGVAIKLRDRLGRTPFDVAIESGNGACANLLYKAETFSIQGMNGLISGHHSLKRVRFERKAIERDRRSEQASTHQQSRQLSPDHKLLGRGNTIQNQHLLYKNSVDAISMNHHSNLRMESDGSKSPKGVAPTDQRYAGRLSRGLDPSSEDLHVKSHATRSSLIPWSRVYQMTQSTELLPNHHQSKVYSSYSLSDASGRDDSSPERQFTSSQHYLDLFSGDFDRFDDIVETGTEGENFIKRLYKFSKRKVTRSSSFALESLPDNVLRERRNSFVVSGNDEFLSGIVSDSVGDPCKQEEKGEKLVQQTHKEETSTSDVYRARGNSSKNEKTSRDAKKTRKRHKETIPRENSLIW</sequence>
<dbReference type="PROSITE" id="PS50088">
    <property type="entry name" value="ANK_REPEAT"/>
    <property type="match status" value="2"/>
</dbReference>
<dbReference type="Pfam" id="PF00023">
    <property type="entry name" value="Ank"/>
    <property type="match status" value="1"/>
</dbReference>
<feature type="repeat" description="ANK" evidence="3">
    <location>
        <begin position="199"/>
        <end position="231"/>
    </location>
</feature>
<dbReference type="InterPro" id="IPR002110">
    <property type="entry name" value="Ankyrin_rpt"/>
</dbReference>
<dbReference type="SMART" id="SM00248">
    <property type="entry name" value="ANK"/>
    <property type="match status" value="7"/>
</dbReference>
<evidence type="ECO:0000256" key="1">
    <source>
        <dbReference type="ARBA" id="ARBA00022737"/>
    </source>
</evidence>
<accession>A0A3M6UAY6</accession>
<keyword evidence="6" id="KW-1185">Reference proteome</keyword>
<dbReference type="EMBL" id="RCHS01001895">
    <property type="protein sequence ID" value="RMX50815.1"/>
    <property type="molecule type" value="Genomic_DNA"/>
</dbReference>
<evidence type="ECO:0000256" key="3">
    <source>
        <dbReference type="PROSITE-ProRule" id="PRU00023"/>
    </source>
</evidence>
<feature type="region of interest" description="Disordered" evidence="4">
    <location>
        <begin position="284"/>
        <end position="309"/>
    </location>
</feature>
<evidence type="ECO:0000256" key="4">
    <source>
        <dbReference type="SAM" id="MobiDB-lite"/>
    </source>
</evidence>
<dbReference type="Gene3D" id="1.25.40.20">
    <property type="entry name" value="Ankyrin repeat-containing domain"/>
    <property type="match status" value="2"/>
</dbReference>
<keyword evidence="1" id="KW-0677">Repeat</keyword>
<comment type="caution">
    <text evidence="5">The sequence shown here is derived from an EMBL/GenBank/DDBJ whole genome shotgun (WGS) entry which is preliminary data.</text>
</comment>
<dbReference type="Proteomes" id="UP000275408">
    <property type="component" value="Unassembled WGS sequence"/>
</dbReference>
<evidence type="ECO:0000313" key="5">
    <source>
        <dbReference type="EMBL" id="RMX50815.1"/>
    </source>
</evidence>
<organism evidence="5 6">
    <name type="scientific">Pocillopora damicornis</name>
    <name type="common">Cauliflower coral</name>
    <name type="synonym">Millepora damicornis</name>
    <dbReference type="NCBI Taxonomy" id="46731"/>
    <lineage>
        <taxon>Eukaryota</taxon>
        <taxon>Metazoa</taxon>
        <taxon>Cnidaria</taxon>
        <taxon>Anthozoa</taxon>
        <taxon>Hexacorallia</taxon>
        <taxon>Scleractinia</taxon>
        <taxon>Astrocoeniina</taxon>
        <taxon>Pocilloporidae</taxon>
        <taxon>Pocillopora</taxon>
    </lineage>
</organism>
<dbReference type="OrthoDB" id="10261302at2759"/>